<dbReference type="GO" id="GO:0006310">
    <property type="term" value="P:DNA recombination"/>
    <property type="evidence" value="ECO:0007669"/>
    <property type="project" value="TreeGrafter"/>
</dbReference>
<name>A0A1I5MEM6_9BACI</name>
<dbReference type="STRING" id="306540.SAMN05421839_10553"/>
<accession>A0A1I5MEM6</accession>
<feature type="domain" description="Transposase (putative) YhgA-like" evidence="2">
    <location>
        <begin position="8"/>
        <end position="214"/>
    </location>
</feature>
<evidence type="ECO:0000259" key="2">
    <source>
        <dbReference type="Pfam" id="PF04754"/>
    </source>
</evidence>
<dbReference type="RefSeq" id="WP_200795827.1">
    <property type="nucleotide sequence ID" value="NZ_FOXC01000005.1"/>
</dbReference>
<reference evidence="3 4" key="1">
    <citation type="submission" date="2016-10" db="EMBL/GenBank/DDBJ databases">
        <authorList>
            <person name="de Groot N.N."/>
        </authorList>
    </citation>
    <scope>NUCLEOTIDE SEQUENCE [LARGE SCALE GENOMIC DNA]</scope>
    <source>
        <strain evidence="3 4">DSM 17073</strain>
    </source>
</reference>
<proteinExistence type="inferred from homology"/>
<dbReference type="NCBIfam" id="TIGR01784">
    <property type="entry name" value="T_den_put_tspse"/>
    <property type="match status" value="1"/>
</dbReference>
<gene>
    <name evidence="3" type="ORF">SAMN05421839_10553</name>
</gene>
<dbReference type="AlphaFoldDB" id="A0A1I5MEM6"/>
<protein>
    <recommendedName>
        <fullName evidence="2">Transposase (putative) YhgA-like domain-containing protein</fullName>
    </recommendedName>
</protein>
<organism evidence="3 4">
    <name type="scientific">Halolactibacillus halophilus</name>
    <dbReference type="NCBI Taxonomy" id="306540"/>
    <lineage>
        <taxon>Bacteria</taxon>
        <taxon>Bacillati</taxon>
        <taxon>Bacillota</taxon>
        <taxon>Bacilli</taxon>
        <taxon>Bacillales</taxon>
        <taxon>Bacillaceae</taxon>
        <taxon>Halolactibacillus</taxon>
    </lineage>
</organism>
<sequence length="340" mass="39470">MANIQVQNPHDKFFKETFNNPQVTKDFVTYYLPPSIVKQIDVNTIEPQKDSFINKELEEVFSDLLFKVDINHEWGYLYLLFEHKSYQSRNIAVQLLEYMLRIWNRQSLRKKADKLPIILPLVIYHGKQTWHMGQSLGDVIKGFDTFTADMTRYVPDFDYLLFDVSTYQDAEIKGVAQLKILFTIWRDLYTKNPADLKTSIYQAAEALNALEEKASGLTYFETLLRYVFSTSEAFTKNDFNDIVKTLEQAYPKGSDVMKTIADVLREEGIEQGMEQGIEQGIAQGKQQGIAESLLMMLDDKVGHIPEDMQKSIYQLDEQTLKSILTNYDQINTLKDLSRYL</sequence>
<dbReference type="PANTHER" id="PTHR34611">
    <property type="match status" value="1"/>
</dbReference>
<dbReference type="Proteomes" id="UP000242243">
    <property type="component" value="Unassembled WGS sequence"/>
</dbReference>
<dbReference type="InterPro" id="IPR006842">
    <property type="entry name" value="Transposase_31"/>
</dbReference>
<evidence type="ECO:0000313" key="4">
    <source>
        <dbReference type="Proteomes" id="UP000242243"/>
    </source>
</evidence>
<dbReference type="GO" id="GO:1990238">
    <property type="term" value="F:double-stranded DNA endonuclease activity"/>
    <property type="evidence" value="ECO:0007669"/>
    <property type="project" value="TreeGrafter"/>
</dbReference>
<evidence type="ECO:0000256" key="1">
    <source>
        <dbReference type="ARBA" id="ARBA00009787"/>
    </source>
</evidence>
<dbReference type="Pfam" id="PF04754">
    <property type="entry name" value="Transposase_31"/>
    <property type="match status" value="1"/>
</dbReference>
<evidence type="ECO:0000313" key="3">
    <source>
        <dbReference type="EMBL" id="SFP07980.1"/>
    </source>
</evidence>
<dbReference type="EMBL" id="FOXC01000005">
    <property type="protein sequence ID" value="SFP07980.1"/>
    <property type="molecule type" value="Genomic_DNA"/>
</dbReference>
<dbReference type="InterPro" id="IPR051699">
    <property type="entry name" value="Rpn/YhgA-like_nuclease"/>
</dbReference>
<dbReference type="InterPro" id="IPR010106">
    <property type="entry name" value="RpnA"/>
</dbReference>
<comment type="similarity">
    <text evidence="1">Belongs to the Rpn/YhgA-like nuclease family.</text>
</comment>
<dbReference type="PANTHER" id="PTHR34611:SF2">
    <property type="entry name" value="INACTIVE RECOMBINATION-PROMOTING NUCLEASE-LIKE PROTEIN RPNE-RELATED"/>
    <property type="match status" value="1"/>
</dbReference>